<sequence>MVWSVGTQLILCNPVCAQAYAFFAYRFFEDRIWEEERYLIEFFGQRYIAYQRRVPSGIPYIKGYAAQG</sequence>
<comment type="subcellular location">
    <subcellularLocation>
        <location evidence="5">Endoplasmic reticulum membrane</location>
        <topology evidence="5">Multi-pass membrane protein</topology>
    </subcellularLocation>
    <subcellularLocation>
        <location evidence="1">Membrane</location>
        <topology evidence="1">Multi-pass membrane protein</topology>
    </subcellularLocation>
</comment>
<evidence type="ECO:0000313" key="6">
    <source>
        <dbReference type="Proteomes" id="UP000887572"/>
    </source>
</evidence>
<comment type="similarity">
    <text evidence="5">Belongs to the class VI-like SAM-binding methyltransferase superfamily. Isoprenylcysteine carboxyl methyltransferase family.</text>
</comment>
<accession>A0A914IAE5</accession>
<dbReference type="AlphaFoldDB" id="A0A914IAE5"/>
<keyword evidence="2" id="KW-0812">Transmembrane</keyword>
<dbReference type="GO" id="GO:0032259">
    <property type="term" value="P:methylation"/>
    <property type="evidence" value="ECO:0007669"/>
    <property type="project" value="UniProtKB-KW"/>
</dbReference>
<dbReference type="InterPro" id="IPR007269">
    <property type="entry name" value="ICMT_MeTrfase"/>
</dbReference>
<dbReference type="Gene3D" id="1.20.120.1630">
    <property type="match status" value="1"/>
</dbReference>
<dbReference type="WBParaSite" id="Gr19_v10_g8161.t1">
    <property type="protein sequence ID" value="Gr19_v10_g8161.t1"/>
    <property type="gene ID" value="Gr19_v10_g8161"/>
</dbReference>
<keyword evidence="5" id="KW-0256">Endoplasmic reticulum</keyword>
<keyword evidence="5" id="KW-0808">Transferase</keyword>
<evidence type="ECO:0000256" key="3">
    <source>
        <dbReference type="ARBA" id="ARBA00022989"/>
    </source>
</evidence>
<dbReference type="EC" id="2.1.1.100" evidence="5"/>
<dbReference type="GO" id="GO:0005789">
    <property type="term" value="C:endoplasmic reticulum membrane"/>
    <property type="evidence" value="ECO:0007669"/>
    <property type="project" value="UniProtKB-SubCell"/>
</dbReference>
<keyword evidence="5" id="KW-0949">S-adenosyl-L-methionine</keyword>
<evidence type="ECO:0000256" key="4">
    <source>
        <dbReference type="ARBA" id="ARBA00023136"/>
    </source>
</evidence>
<keyword evidence="4" id="KW-0472">Membrane</keyword>
<evidence type="ECO:0000256" key="1">
    <source>
        <dbReference type="ARBA" id="ARBA00004141"/>
    </source>
</evidence>
<keyword evidence="6" id="KW-1185">Reference proteome</keyword>
<evidence type="ECO:0000256" key="2">
    <source>
        <dbReference type="ARBA" id="ARBA00022692"/>
    </source>
</evidence>
<dbReference type="GO" id="GO:0004671">
    <property type="term" value="F:protein C-terminal S-isoprenylcysteine carboxyl O-methyltransferase activity"/>
    <property type="evidence" value="ECO:0007669"/>
    <property type="project" value="UniProtKB-EC"/>
</dbReference>
<dbReference type="Pfam" id="PF04140">
    <property type="entry name" value="ICMT"/>
    <property type="match status" value="1"/>
</dbReference>
<keyword evidence="3" id="KW-1133">Transmembrane helix</keyword>
<dbReference type="Proteomes" id="UP000887572">
    <property type="component" value="Unplaced"/>
</dbReference>
<evidence type="ECO:0000256" key="5">
    <source>
        <dbReference type="RuleBase" id="RU362022"/>
    </source>
</evidence>
<organism evidence="6 7">
    <name type="scientific">Globodera rostochiensis</name>
    <name type="common">Golden nematode worm</name>
    <name type="synonym">Heterodera rostochiensis</name>
    <dbReference type="NCBI Taxonomy" id="31243"/>
    <lineage>
        <taxon>Eukaryota</taxon>
        <taxon>Metazoa</taxon>
        <taxon>Ecdysozoa</taxon>
        <taxon>Nematoda</taxon>
        <taxon>Chromadorea</taxon>
        <taxon>Rhabditida</taxon>
        <taxon>Tylenchina</taxon>
        <taxon>Tylenchomorpha</taxon>
        <taxon>Tylenchoidea</taxon>
        <taxon>Heteroderidae</taxon>
        <taxon>Heteroderinae</taxon>
        <taxon>Globodera</taxon>
    </lineage>
</organism>
<name>A0A914IAE5_GLORO</name>
<comment type="catalytic activity">
    <reaction evidence="5">
        <text>[protein]-C-terminal S-[(2E,6E)-farnesyl]-L-cysteine + S-adenosyl-L-methionine = [protein]-C-terminal S-[(2E,6E)-farnesyl]-L-cysteine methyl ester + S-adenosyl-L-homocysteine</text>
        <dbReference type="Rhea" id="RHEA:21672"/>
        <dbReference type="Rhea" id="RHEA-COMP:12125"/>
        <dbReference type="Rhea" id="RHEA-COMP:12126"/>
        <dbReference type="ChEBI" id="CHEBI:57856"/>
        <dbReference type="ChEBI" id="CHEBI:59789"/>
        <dbReference type="ChEBI" id="CHEBI:90510"/>
        <dbReference type="ChEBI" id="CHEBI:90511"/>
        <dbReference type="EC" id="2.1.1.100"/>
    </reaction>
</comment>
<keyword evidence="5" id="KW-0489">Methyltransferase</keyword>
<dbReference type="PANTHER" id="PTHR12714">
    <property type="entry name" value="PROTEIN-S ISOPRENYLCYSTEINE O-METHYLTRANSFERASE"/>
    <property type="match status" value="1"/>
</dbReference>
<protein>
    <recommendedName>
        <fullName evidence="5">Protein-S-isoprenylcysteine O-methyltransferase</fullName>
        <ecNumber evidence="5">2.1.1.100</ecNumber>
    </recommendedName>
</protein>
<dbReference type="PANTHER" id="PTHR12714:SF9">
    <property type="entry name" value="PROTEIN-S-ISOPRENYLCYSTEINE O-METHYLTRANSFERASE"/>
    <property type="match status" value="1"/>
</dbReference>
<evidence type="ECO:0000313" key="7">
    <source>
        <dbReference type="WBParaSite" id="Gr19_v10_g8161.t1"/>
    </source>
</evidence>
<reference evidence="7" key="1">
    <citation type="submission" date="2022-11" db="UniProtKB">
        <authorList>
            <consortium name="WormBaseParasite"/>
        </authorList>
    </citation>
    <scope>IDENTIFICATION</scope>
</reference>
<proteinExistence type="inferred from homology"/>